<protein>
    <submittedName>
        <fullName evidence="2">Uncharacterized protein</fullName>
    </submittedName>
</protein>
<reference evidence="2" key="1">
    <citation type="journal article" date="2007" name="Sex. Plant Reprod.">
        <title>Physical size of the S locus region defined by genetic recombination and genome sequencing in Ipomoea trifida, Convolvulaceae.</title>
        <authorList>
            <person name="Rahman M.H."/>
            <person name="Tsuchiya T."/>
            <person name="Suwabe K."/>
            <person name="Kohori J."/>
            <person name="Tomita R.N."/>
            <person name="Kagaya Y."/>
            <person name="Kobayashi I."/>
            <person name="Kakeda K."/>
            <person name="Kowyama Y."/>
        </authorList>
    </citation>
    <scope>NUCLEOTIDE SEQUENCE</scope>
</reference>
<evidence type="ECO:0000313" key="2">
    <source>
        <dbReference type="EMBL" id="BAF37789.1"/>
    </source>
</evidence>
<feature type="region of interest" description="Disordered" evidence="1">
    <location>
        <begin position="71"/>
        <end position="91"/>
    </location>
</feature>
<organism evidence="2">
    <name type="scientific">Ipomoea trifida</name>
    <name type="common">Morning glory</name>
    <dbReference type="NCBI Taxonomy" id="35884"/>
    <lineage>
        <taxon>Eukaryota</taxon>
        <taxon>Viridiplantae</taxon>
        <taxon>Streptophyta</taxon>
        <taxon>Embryophyta</taxon>
        <taxon>Tracheophyta</taxon>
        <taxon>Spermatophyta</taxon>
        <taxon>Magnoliopsida</taxon>
        <taxon>eudicotyledons</taxon>
        <taxon>Gunneridae</taxon>
        <taxon>Pentapetalae</taxon>
        <taxon>asterids</taxon>
        <taxon>lamiids</taxon>
        <taxon>Solanales</taxon>
        <taxon>Convolvulaceae</taxon>
        <taxon>Ipomoeeae</taxon>
        <taxon>Ipomoea</taxon>
    </lineage>
</organism>
<proteinExistence type="predicted"/>
<name>A0PAC6_IPOTF</name>
<sequence>MSLYYKNFRHAIRDGTYFPLWIYSILHARGCDGSLQSPQSTQQICHEIQIKLLNVGNLGNVHSWPKGNRHLWESNPGSPGILPYKKSSLAT</sequence>
<dbReference type="AlphaFoldDB" id="A0PAC6"/>
<dbReference type="EMBL" id="AB263748">
    <property type="protein sequence ID" value="BAF37789.1"/>
    <property type="molecule type" value="Genomic_DNA"/>
</dbReference>
<evidence type="ECO:0000256" key="1">
    <source>
        <dbReference type="SAM" id="MobiDB-lite"/>
    </source>
</evidence>
<accession>A0PAC6</accession>